<organism evidence="10 11">
    <name type="scientific">Klenkia marina</name>
    <dbReference type="NCBI Taxonomy" id="1960309"/>
    <lineage>
        <taxon>Bacteria</taxon>
        <taxon>Bacillati</taxon>
        <taxon>Actinomycetota</taxon>
        <taxon>Actinomycetes</taxon>
        <taxon>Geodermatophilales</taxon>
        <taxon>Geodermatophilaceae</taxon>
        <taxon>Klenkia</taxon>
    </lineage>
</organism>
<dbReference type="InterPro" id="IPR018584">
    <property type="entry name" value="GT87"/>
</dbReference>
<feature type="transmembrane region" description="Helical" evidence="9">
    <location>
        <begin position="379"/>
        <end position="397"/>
    </location>
</feature>
<evidence type="ECO:0000313" key="11">
    <source>
        <dbReference type="Proteomes" id="UP000198981"/>
    </source>
</evidence>
<feature type="transmembrane region" description="Helical" evidence="9">
    <location>
        <begin position="281"/>
        <end position="304"/>
    </location>
</feature>
<dbReference type="Pfam" id="PF09594">
    <property type="entry name" value="GT87"/>
    <property type="match status" value="1"/>
</dbReference>
<dbReference type="STRING" id="1960309.SAMN03159343_3883"/>
<feature type="transmembrane region" description="Helical" evidence="9">
    <location>
        <begin position="351"/>
        <end position="372"/>
    </location>
</feature>
<evidence type="ECO:0000256" key="8">
    <source>
        <dbReference type="SAM" id="MobiDB-lite"/>
    </source>
</evidence>
<keyword evidence="5 9" id="KW-1133">Transmembrane helix</keyword>
<comment type="subcellular location">
    <subcellularLocation>
        <location evidence="1">Cell membrane</location>
        <topology evidence="1">Multi-pass membrane protein</topology>
    </subcellularLocation>
</comment>
<dbReference type="InterPro" id="IPR016570">
    <property type="entry name" value="UCP010361"/>
</dbReference>
<comment type="similarity">
    <text evidence="7">Belongs to the glycosyltransferase 87 family.</text>
</comment>
<evidence type="ECO:0000313" key="10">
    <source>
        <dbReference type="EMBL" id="SCX59045.1"/>
    </source>
</evidence>
<protein>
    <submittedName>
        <fullName evidence="10">Uncharacterized membrane protein</fullName>
    </submittedName>
</protein>
<feature type="region of interest" description="Disordered" evidence="8">
    <location>
        <begin position="1"/>
        <end position="42"/>
    </location>
</feature>
<sequence>MSTHDTGPSPADQPEGGPAPSPQPLPQRSAPPQIAAPPWPDRVVPTWTDRVAAQASEAVGGPWGRHAVTGRALFWTPLRACLLFCVVGLALAWAKQNPCADGDWTGSKQYTHLCYSDTVPLFGLRGLAEGRVPYLESPLEYPVLTGGFMWVASVLARGYDSLASTVGLLPTVVPVQSYYVVTCLMLSICALLITRSVVGLAGRRPWDAAMIGLSPLLVVHAFTNWDLFAVALATLAMWAWAREHPALAGVLVGLGTAAKLYPVLLLGVLLVLCLRTGKLRAWAVTTVAAVGAWVLVNAPIAVLAPENWREFFTLNDSRPADPDTLWNIALNATDFRLFDGPLAAGQSPTVLNTWVAVATVAVCAAVGWVGLAAPVRPRVAQLAFLLVAGFLLVNKVWSPQYSLWLLPLAVLARPAWRSLLAWQVTEALVWVPRMLWYLGTDNKGVDVQWFFLAVGVRDVAVLVLVGLVLRDVWHPELDRVRRSWPGTDDPAGGVLDGADDRWVLSRRGGLGGSREEGRTRSSAVGDGT</sequence>
<gene>
    <name evidence="10" type="ORF">SAMN03159343_3883</name>
</gene>
<dbReference type="EMBL" id="FMUH01000007">
    <property type="protein sequence ID" value="SCX59045.1"/>
    <property type="molecule type" value="Genomic_DNA"/>
</dbReference>
<evidence type="ECO:0000256" key="5">
    <source>
        <dbReference type="ARBA" id="ARBA00022989"/>
    </source>
</evidence>
<keyword evidence="6 9" id="KW-0472">Membrane</keyword>
<name>A0A1G4Z0G5_9ACTN</name>
<feature type="region of interest" description="Disordered" evidence="8">
    <location>
        <begin position="506"/>
        <end position="528"/>
    </location>
</feature>
<keyword evidence="4 9" id="KW-0812">Transmembrane</keyword>
<evidence type="ECO:0000256" key="1">
    <source>
        <dbReference type="ARBA" id="ARBA00004651"/>
    </source>
</evidence>
<keyword evidence="2" id="KW-1003">Cell membrane</keyword>
<dbReference type="PIRSF" id="PIRSF010361">
    <property type="entry name" value="UCP010361"/>
    <property type="match status" value="1"/>
</dbReference>
<dbReference type="AlphaFoldDB" id="A0A1G4Z0G5"/>
<feature type="transmembrane region" description="Helical" evidence="9">
    <location>
        <begin position="447"/>
        <end position="469"/>
    </location>
</feature>
<evidence type="ECO:0000256" key="7">
    <source>
        <dbReference type="ARBA" id="ARBA00024033"/>
    </source>
</evidence>
<evidence type="ECO:0000256" key="2">
    <source>
        <dbReference type="ARBA" id="ARBA00022475"/>
    </source>
</evidence>
<dbReference type="Proteomes" id="UP000198981">
    <property type="component" value="Unassembled WGS sequence"/>
</dbReference>
<feature type="transmembrane region" description="Helical" evidence="9">
    <location>
        <begin position="179"/>
        <end position="201"/>
    </location>
</feature>
<feature type="transmembrane region" description="Helical" evidence="9">
    <location>
        <begin position="213"/>
        <end position="240"/>
    </location>
</feature>
<proteinExistence type="inferred from homology"/>
<evidence type="ECO:0000256" key="4">
    <source>
        <dbReference type="ARBA" id="ARBA00022692"/>
    </source>
</evidence>
<feature type="transmembrane region" description="Helical" evidence="9">
    <location>
        <begin position="72"/>
        <end position="94"/>
    </location>
</feature>
<evidence type="ECO:0000256" key="9">
    <source>
        <dbReference type="SAM" id="Phobius"/>
    </source>
</evidence>
<evidence type="ECO:0000256" key="3">
    <source>
        <dbReference type="ARBA" id="ARBA00022679"/>
    </source>
</evidence>
<dbReference type="GO" id="GO:0016758">
    <property type="term" value="F:hexosyltransferase activity"/>
    <property type="evidence" value="ECO:0007669"/>
    <property type="project" value="InterPro"/>
</dbReference>
<feature type="transmembrane region" description="Helical" evidence="9">
    <location>
        <begin position="246"/>
        <end position="274"/>
    </location>
</feature>
<dbReference type="GO" id="GO:0005886">
    <property type="term" value="C:plasma membrane"/>
    <property type="evidence" value="ECO:0007669"/>
    <property type="project" value="UniProtKB-SubCell"/>
</dbReference>
<reference evidence="11" key="1">
    <citation type="submission" date="2016-10" db="EMBL/GenBank/DDBJ databases">
        <authorList>
            <person name="Varghese N."/>
            <person name="Submissions S."/>
        </authorList>
    </citation>
    <scope>NUCLEOTIDE SEQUENCE [LARGE SCALE GENOMIC DNA]</scope>
    <source>
        <strain evidence="11">DSM 45722</strain>
    </source>
</reference>
<keyword evidence="3" id="KW-0808">Transferase</keyword>
<keyword evidence="11" id="KW-1185">Reference proteome</keyword>
<dbReference type="RefSeq" id="WP_243470097.1">
    <property type="nucleotide sequence ID" value="NZ_FMUH01000007.1"/>
</dbReference>
<accession>A0A1G4Z0G5</accession>
<evidence type="ECO:0000256" key="6">
    <source>
        <dbReference type="ARBA" id="ARBA00023136"/>
    </source>
</evidence>